<dbReference type="PANTHER" id="PTHR47171">
    <property type="entry name" value="FARA-RELATED"/>
    <property type="match status" value="1"/>
</dbReference>
<dbReference type="PANTHER" id="PTHR47171:SF4">
    <property type="entry name" value="ACETAMIDASE REGULATORY PROTEIN"/>
    <property type="match status" value="1"/>
</dbReference>
<dbReference type="Pfam" id="PF00172">
    <property type="entry name" value="Zn_clus"/>
    <property type="match status" value="1"/>
</dbReference>
<proteinExistence type="predicted"/>
<evidence type="ECO:0000313" key="10">
    <source>
        <dbReference type="Proteomes" id="UP000224080"/>
    </source>
</evidence>
<dbReference type="InterPro" id="IPR001138">
    <property type="entry name" value="Zn2Cys6_DnaBD"/>
</dbReference>
<feature type="compositionally biased region" description="Polar residues" evidence="7">
    <location>
        <begin position="631"/>
        <end position="651"/>
    </location>
</feature>
<dbReference type="AlphaFoldDB" id="A0A2B7XKJ3"/>
<dbReference type="SUPFAM" id="SSF57701">
    <property type="entry name" value="Zn2/Cys6 DNA-binding domain"/>
    <property type="match status" value="1"/>
</dbReference>
<dbReference type="InterPro" id="IPR052073">
    <property type="entry name" value="Amide_Lactam_Regulators"/>
</dbReference>
<dbReference type="InterPro" id="IPR007219">
    <property type="entry name" value="XnlR_reg_dom"/>
</dbReference>
<keyword evidence="10" id="KW-1185">Reference proteome</keyword>
<evidence type="ECO:0000256" key="3">
    <source>
        <dbReference type="ARBA" id="ARBA00023015"/>
    </source>
</evidence>
<sequence length="761" mass="86155">MSSNDDKPQAAAEGLLKRKRPAACVHCHQRKVRCDARNVGIPCSNCRSSGKTDCRIHEKKKRTLSRSLRHPIPIRCAPLPPANSAAAIAASNPPQSKPLQSASPTSPDIPSTKLSGPDIKPPAPQPFLEGFAPDSHGDENDTRQLERRLVQILDEEDHHLSIQPGVRVIYVGQDVSNINFLFRQQHSDRNDQVYHFPANEISKHCMKNSLEHIPREAFVLPDQQLADELVDAYFTHVNPGCPIVDEDVFMAQYKGRDPSDPPSLLLLQTILLVGAHVSRPRSQRDSLKTAFFRRAKILFDARVERNRDILVQAALLLTWYSDPVDDDVSANSHYWVGVAARIATGLGMHRNAGSSRMVSTDKRMWRRVWWILVQFDVMVSLLYGRPQAVNLEDSDVEPLTAADFEDCGSRVQIDYVIHYTELCTMISFIMKERFGLRVSPERRKAVLNEADRALANWSLMLPDSVRMSTADSGSWPALLHLTYNNFLILLHRPHPRASAYSDDYAPNDAEICSAAAGVIVSIFEDLREKDRLKYLWISSVNALFTAMIQVRVELRFSNPVLAINGLRRFDSTLASLRIHAEYWLNAATILRLFESSKRLQRDIQDVKIRDSTYKSRDADHQHQHQHRKYSDNPSPLSDHQQKYSEQPSPGTDQLPAPSHLNNNVWSPTGPPIEDRVIKPSPSSVPSQQPAAVDHIEVTNQTTNEPGGPADWRQLFSFGDSEQVRPIVTEDLTDMEDEWRELYLHEPGMSDYFQDTTWMQPL</sequence>
<evidence type="ECO:0000256" key="6">
    <source>
        <dbReference type="ARBA" id="ARBA00023242"/>
    </source>
</evidence>
<evidence type="ECO:0000256" key="1">
    <source>
        <dbReference type="ARBA" id="ARBA00022723"/>
    </source>
</evidence>
<name>A0A2B7XKJ3_9EURO</name>
<evidence type="ECO:0000259" key="8">
    <source>
        <dbReference type="PROSITE" id="PS50048"/>
    </source>
</evidence>
<dbReference type="CDD" id="cd12148">
    <property type="entry name" value="fungal_TF_MHR"/>
    <property type="match status" value="1"/>
</dbReference>
<gene>
    <name evidence="9" type="ORF">GX51_00745</name>
</gene>
<dbReference type="InterPro" id="IPR036864">
    <property type="entry name" value="Zn2-C6_fun-type_DNA-bd_sf"/>
</dbReference>
<keyword evidence="3" id="KW-0805">Transcription regulation</keyword>
<evidence type="ECO:0000256" key="2">
    <source>
        <dbReference type="ARBA" id="ARBA00022833"/>
    </source>
</evidence>
<evidence type="ECO:0000256" key="4">
    <source>
        <dbReference type="ARBA" id="ARBA00023125"/>
    </source>
</evidence>
<feature type="compositionally biased region" description="Low complexity" evidence="7">
    <location>
        <begin position="679"/>
        <end position="691"/>
    </location>
</feature>
<dbReference type="CDD" id="cd00067">
    <property type="entry name" value="GAL4"/>
    <property type="match status" value="1"/>
</dbReference>
<feature type="region of interest" description="Disordered" evidence="7">
    <location>
        <begin position="85"/>
        <end position="141"/>
    </location>
</feature>
<accession>A0A2B7XKJ3</accession>
<dbReference type="GO" id="GO:0006351">
    <property type="term" value="P:DNA-templated transcription"/>
    <property type="evidence" value="ECO:0007669"/>
    <property type="project" value="InterPro"/>
</dbReference>
<dbReference type="EMBL" id="PDNC01000005">
    <property type="protein sequence ID" value="PGH09303.1"/>
    <property type="molecule type" value="Genomic_DNA"/>
</dbReference>
<keyword evidence="6" id="KW-0539">Nucleus</keyword>
<keyword evidence="5" id="KW-0804">Transcription</keyword>
<evidence type="ECO:0000313" key="9">
    <source>
        <dbReference type="EMBL" id="PGH09303.1"/>
    </source>
</evidence>
<evidence type="ECO:0000256" key="7">
    <source>
        <dbReference type="SAM" id="MobiDB-lite"/>
    </source>
</evidence>
<dbReference type="GO" id="GO:0003677">
    <property type="term" value="F:DNA binding"/>
    <property type="evidence" value="ECO:0007669"/>
    <property type="project" value="UniProtKB-KW"/>
</dbReference>
<feature type="compositionally biased region" description="Polar residues" evidence="7">
    <location>
        <begin position="97"/>
        <end position="114"/>
    </location>
</feature>
<dbReference type="Gene3D" id="4.10.240.10">
    <property type="entry name" value="Zn(2)-C6 fungal-type DNA-binding domain"/>
    <property type="match status" value="1"/>
</dbReference>
<evidence type="ECO:0000256" key="5">
    <source>
        <dbReference type="ARBA" id="ARBA00023163"/>
    </source>
</evidence>
<dbReference type="GO" id="GO:0008270">
    <property type="term" value="F:zinc ion binding"/>
    <property type="evidence" value="ECO:0007669"/>
    <property type="project" value="InterPro"/>
</dbReference>
<keyword evidence="4" id="KW-0238">DNA-binding</keyword>
<dbReference type="SMART" id="SM00906">
    <property type="entry name" value="Fungal_trans"/>
    <property type="match status" value="1"/>
</dbReference>
<dbReference type="Proteomes" id="UP000224080">
    <property type="component" value="Unassembled WGS sequence"/>
</dbReference>
<organism evidence="9 10">
    <name type="scientific">Blastomyces parvus</name>
    <dbReference type="NCBI Taxonomy" id="2060905"/>
    <lineage>
        <taxon>Eukaryota</taxon>
        <taxon>Fungi</taxon>
        <taxon>Dikarya</taxon>
        <taxon>Ascomycota</taxon>
        <taxon>Pezizomycotina</taxon>
        <taxon>Eurotiomycetes</taxon>
        <taxon>Eurotiomycetidae</taxon>
        <taxon>Onygenales</taxon>
        <taxon>Ajellomycetaceae</taxon>
        <taxon>Blastomyces</taxon>
    </lineage>
</organism>
<dbReference type="STRING" id="2060905.A0A2B7XKJ3"/>
<comment type="caution">
    <text evidence="9">The sequence shown here is derived from an EMBL/GenBank/DDBJ whole genome shotgun (WGS) entry which is preliminary data.</text>
</comment>
<protein>
    <submittedName>
        <fullName evidence="9">Transcriptional regulatory protein AMDR</fullName>
    </submittedName>
</protein>
<reference evidence="9 10" key="1">
    <citation type="submission" date="2017-10" db="EMBL/GenBank/DDBJ databases">
        <title>Comparative genomics in systemic dimorphic fungi from Ajellomycetaceae.</title>
        <authorList>
            <person name="Munoz J.F."/>
            <person name="Mcewen J.G."/>
            <person name="Clay O.K."/>
            <person name="Cuomo C.A."/>
        </authorList>
    </citation>
    <scope>NUCLEOTIDE SEQUENCE [LARGE SCALE GENOMIC DNA]</scope>
    <source>
        <strain evidence="9 10">UAMH130</strain>
    </source>
</reference>
<feature type="compositionally biased region" description="Low complexity" evidence="7">
    <location>
        <begin position="85"/>
        <end position="94"/>
    </location>
</feature>
<dbReference type="PROSITE" id="PS50048">
    <property type="entry name" value="ZN2_CY6_FUNGAL_2"/>
    <property type="match status" value="1"/>
</dbReference>
<dbReference type="PROSITE" id="PS00463">
    <property type="entry name" value="ZN2_CY6_FUNGAL_1"/>
    <property type="match status" value="1"/>
</dbReference>
<keyword evidence="2" id="KW-0862">Zinc</keyword>
<feature type="compositionally biased region" description="Basic and acidic residues" evidence="7">
    <location>
        <begin position="610"/>
        <end position="622"/>
    </location>
</feature>
<dbReference type="GO" id="GO:0000981">
    <property type="term" value="F:DNA-binding transcription factor activity, RNA polymerase II-specific"/>
    <property type="evidence" value="ECO:0007669"/>
    <property type="project" value="InterPro"/>
</dbReference>
<dbReference type="SMART" id="SM00066">
    <property type="entry name" value="GAL4"/>
    <property type="match status" value="1"/>
</dbReference>
<feature type="region of interest" description="Disordered" evidence="7">
    <location>
        <begin position="610"/>
        <end position="691"/>
    </location>
</feature>
<keyword evidence="1" id="KW-0479">Metal-binding</keyword>
<feature type="domain" description="Zn(2)-C6 fungal-type" evidence="8">
    <location>
        <begin position="23"/>
        <end position="56"/>
    </location>
</feature>
<dbReference type="Pfam" id="PF04082">
    <property type="entry name" value="Fungal_trans"/>
    <property type="match status" value="1"/>
</dbReference>
<dbReference type="OrthoDB" id="4236860at2759"/>